<protein>
    <recommendedName>
        <fullName evidence="5">Metallo-beta-lactamase domain-containing protein</fullName>
    </recommendedName>
</protein>
<dbReference type="HOGENOM" id="CLU_056519_1_1_4"/>
<feature type="domain" description="Metallo-beta-lactamase" evidence="5">
    <location>
        <begin position="77"/>
        <end position="291"/>
    </location>
</feature>
<dbReference type="Proteomes" id="UP000006798">
    <property type="component" value="Plasmid pBB1"/>
</dbReference>
<dbReference type="Pfam" id="PF00753">
    <property type="entry name" value="Lactamase_B"/>
    <property type="match status" value="1"/>
</dbReference>
<evidence type="ECO:0000259" key="5">
    <source>
        <dbReference type="SMART" id="SM00849"/>
    </source>
</evidence>
<reference evidence="6 7" key="1">
    <citation type="journal article" date="2011" name="J. Bacteriol.">
        <title>Complete genome sequence of the type strain Cupriavidus necator N-1.</title>
        <authorList>
            <person name="Poehlein A."/>
            <person name="Kusian B."/>
            <person name="Friedrich B."/>
            <person name="Daniel R."/>
            <person name="Bowien B."/>
        </authorList>
    </citation>
    <scope>NUCLEOTIDE SEQUENCE [LARGE SCALE GENOMIC DNA]</scope>
    <source>
        <strain evidence="7">ATCC 43291 / DSM 13513 / CCUG 52238 / LMG 8453 / N-1</strain>
        <plasmid evidence="6 7">pBB1</plasmid>
    </source>
</reference>
<keyword evidence="3" id="KW-0378">Hydrolase</keyword>
<dbReference type="EMBL" id="CP002879">
    <property type="protein sequence ID" value="AEI81701.1"/>
    <property type="molecule type" value="Genomic_DNA"/>
</dbReference>
<dbReference type="Gene3D" id="3.60.15.10">
    <property type="entry name" value="Ribonuclease Z/Hydroxyacylglutathione hydrolase-like"/>
    <property type="match status" value="1"/>
</dbReference>
<name>F8GWC6_CUPNN</name>
<evidence type="ECO:0000313" key="7">
    <source>
        <dbReference type="Proteomes" id="UP000006798"/>
    </source>
</evidence>
<dbReference type="InterPro" id="IPR001279">
    <property type="entry name" value="Metallo-B-lactamas"/>
</dbReference>
<proteinExistence type="inferred from homology"/>
<evidence type="ECO:0000256" key="1">
    <source>
        <dbReference type="ARBA" id="ARBA00007749"/>
    </source>
</evidence>
<dbReference type="InterPro" id="IPR051013">
    <property type="entry name" value="MBL_superfamily_lactonases"/>
</dbReference>
<geneLocation type="plasmid" evidence="6 7">
    <name>pBB1</name>
</geneLocation>
<keyword evidence="6" id="KW-0614">Plasmid</keyword>
<comment type="similarity">
    <text evidence="1">Belongs to the metallo-beta-lactamase superfamily.</text>
</comment>
<dbReference type="PANTHER" id="PTHR42978">
    <property type="entry name" value="QUORUM-QUENCHING LACTONASE YTNP-RELATED-RELATED"/>
    <property type="match status" value="1"/>
</dbReference>
<sequence length="314" mass="35093">MPYEPRTGLAIHIWETRHMMQSRTLGDIKITRILEYAGPTHDPAFLFPDLDRSVLDANVDLMAPHHWIPHMNKLIVTIQFWIVHAGDKVVVVDTGVGNFKPRAGIARMHMLNTLVREWMIAAGAAPEQVTHVVMTHLHADHVGWNTTWQDGRWAPTFPNARYYIPKDDFVFCDAGRNKEPGVVDVFGEAFFDSVMPVVKEGLAEMIVPGQEIAGCLQVEPAAGHSPGQVAFRVRSRGEEAVFCGDILHSPLQIVRPDVNSGYCIRPDLARTTRLALLNQAADSEALVLPVHFGQPHCGYIRREGQGFLFEPATW</sequence>
<evidence type="ECO:0000256" key="2">
    <source>
        <dbReference type="ARBA" id="ARBA00022723"/>
    </source>
</evidence>
<dbReference type="PANTHER" id="PTHR42978:SF6">
    <property type="entry name" value="QUORUM-QUENCHING LACTONASE YTNP-RELATED"/>
    <property type="match status" value="1"/>
</dbReference>
<keyword evidence="4" id="KW-0862">Zinc</keyword>
<accession>F8GWC6</accession>
<gene>
    <name evidence="6" type="ordered locus">CNE_BB1p02770</name>
</gene>
<dbReference type="SMART" id="SM00849">
    <property type="entry name" value="Lactamase_B"/>
    <property type="match status" value="1"/>
</dbReference>
<keyword evidence="2" id="KW-0479">Metal-binding</keyword>
<dbReference type="AlphaFoldDB" id="F8GWC6"/>
<dbReference type="GO" id="GO:0016787">
    <property type="term" value="F:hydrolase activity"/>
    <property type="evidence" value="ECO:0007669"/>
    <property type="project" value="UniProtKB-KW"/>
</dbReference>
<evidence type="ECO:0000256" key="4">
    <source>
        <dbReference type="ARBA" id="ARBA00022833"/>
    </source>
</evidence>
<evidence type="ECO:0000313" key="6">
    <source>
        <dbReference type="EMBL" id="AEI81701.1"/>
    </source>
</evidence>
<dbReference type="SUPFAM" id="SSF56281">
    <property type="entry name" value="Metallo-hydrolase/oxidoreductase"/>
    <property type="match status" value="1"/>
</dbReference>
<dbReference type="InterPro" id="IPR036866">
    <property type="entry name" value="RibonucZ/Hydroxyglut_hydro"/>
</dbReference>
<dbReference type="CDD" id="cd16277">
    <property type="entry name" value="metallo-hydrolase-like_MBL-fold"/>
    <property type="match status" value="1"/>
</dbReference>
<dbReference type="GO" id="GO:0046872">
    <property type="term" value="F:metal ion binding"/>
    <property type="evidence" value="ECO:0007669"/>
    <property type="project" value="UniProtKB-KW"/>
</dbReference>
<evidence type="ECO:0000256" key="3">
    <source>
        <dbReference type="ARBA" id="ARBA00022801"/>
    </source>
</evidence>
<dbReference type="KEGG" id="cnc:CNE_BB1p02770"/>
<organism evidence="6 7">
    <name type="scientific">Cupriavidus necator (strain ATCC 43291 / DSM 13513 / CCUG 52238 / LMG 8453 / N-1)</name>
    <name type="common">Ralstonia eutropha</name>
    <dbReference type="NCBI Taxonomy" id="1042878"/>
    <lineage>
        <taxon>Bacteria</taxon>
        <taxon>Pseudomonadati</taxon>
        <taxon>Pseudomonadota</taxon>
        <taxon>Betaproteobacteria</taxon>
        <taxon>Burkholderiales</taxon>
        <taxon>Burkholderiaceae</taxon>
        <taxon>Cupriavidus</taxon>
    </lineage>
</organism>